<name>A0ABP4GVT2_9ACTN</name>
<reference evidence="2" key="1">
    <citation type="journal article" date="2019" name="Int. J. Syst. Evol. Microbiol.">
        <title>The Global Catalogue of Microorganisms (GCM) 10K type strain sequencing project: providing services to taxonomists for standard genome sequencing and annotation.</title>
        <authorList>
            <consortium name="The Broad Institute Genomics Platform"/>
            <consortium name="The Broad Institute Genome Sequencing Center for Infectious Disease"/>
            <person name="Wu L."/>
            <person name="Ma J."/>
        </authorList>
    </citation>
    <scope>NUCLEOTIDE SEQUENCE [LARGE SCALE GENOMIC DNA]</scope>
    <source>
        <strain evidence="2">JCM 13004</strain>
    </source>
</reference>
<dbReference type="SUPFAM" id="SSF50346">
    <property type="entry name" value="PRC-barrel domain"/>
    <property type="match status" value="1"/>
</dbReference>
<evidence type="ECO:0000313" key="2">
    <source>
        <dbReference type="Proteomes" id="UP001500037"/>
    </source>
</evidence>
<dbReference type="Proteomes" id="UP001500037">
    <property type="component" value="Unassembled WGS sequence"/>
</dbReference>
<dbReference type="InterPro" id="IPR011033">
    <property type="entry name" value="PRC_barrel-like_sf"/>
</dbReference>
<evidence type="ECO:0000313" key="1">
    <source>
        <dbReference type="EMBL" id="GAA1240259.1"/>
    </source>
</evidence>
<dbReference type="RefSeq" id="WP_344442470.1">
    <property type="nucleotide sequence ID" value="NZ_BAAALF010000052.1"/>
</dbReference>
<sequence length="100" mass="11095">MEKSSERDERMLLDADSLIGFRVEATDGHCGHVSHHTAGVGAGHLVVDTGVWIFGSIVKLPLSTIARVEPDPRTVWLTLSKEQLGAEYRRQTDAYYNIES</sequence>
<organism evidence="1 2">
    <name type="scientific">Kitasatospora nipponensis</name>
    <dbReference type="NCBI Taxonomy" id="258049"/>
    <lineage>
        <taxon>Bacteria</taxon>
        <taxon>Bacillati</taxon>
        <taxon>Actinomycetota</taxon>
        <taxon>Actinomycetes</taxon>
        <taxon>Kitasatosporales</taxon>
        <taxon>Streptomycetaceae</taxon>
        <taxon>Kitasatospora</taxon>
    </lineage>
</organism>
<proteinExistence type="predicted"/>
<gene>
    <name evidence="1" type="ORF">GCM10009665_33900</name>
</gene>
<comment type="caution">
    <text evidence="1">The sequence shown here is derived from an EMBL/GenBank/DDBJ whole genome shotgun (WGS) entry which is preliminary data.</text>
</comment>
<protein>
    <recommendedName>
        <fullName evidence="3">PRC-barrel domain protein</fullName>
    </recommendedName>
</protein>
<accession>A0ABP4GVT2</accession>
<dbReference type="EMBL" id="BAAALF010000052">
    <property type="protein sequence ID" value="GAA1240259.1"/>
    <property type="molecule type" value="Genomic_DNA"/>
</dbReference>
<keyword evidence="2" id="KW-1185">Reference proteome</keyword>
<evidence type="ECO:0008006" key="3">
    <source>
        <dbReference type="Google" id="ProtNLM"/>
    </source>
</evidence>